<keyword evidence="12" id="KW-0131">Cell cycle</keyword>
<dbReference type="GO" id="GO:0006888">
    <property type="term" value="P:endoplasmic reticulum to Golgi vesicle-mediated transport"/>
    <property type="evidence" value="ECO:0007669"/>
    <property type="project" value="TreeGrafter"/>
</dbReference>
<dbReference type="InParanoid" id="B4N1L2"/>
<dbReference type="GO" id="GO:0051233">
    <property type="term" value="C:spindle midzone"/>
    <property type="evidence" value="ECO:0007669"/>
    <property type="project" value="EnsemblMetazoa"/>
</dbReference>
<dbReference type="GO" id="GO:0007107">
    <property type="term" value="P:membrane addition at site of cytokinesis"/>
    <property type="evidence" value="ECO:0007669"/>
    <property type="project" value="EnsemblMetazoa"/>
</dbReference>
<evidence type="ECO:0000259" key="17">
    <source>
        <dbReference type="Pfam" id="PF20665"/>
    </source>
</evidence>
<evidence type="ECO:0000256" key="3">
    <source>
        <dbReference type="ARBA" id="ARBA00004629"/>
    </source>
</evidence>
<dbReference type="PhylomeDB" id="B4N1L2"/>
<dbReference type="InterPro" id="IPR055148">
    <property type="entry name" value="ZW10_C_2"/>
</dbReference>
<keyword evidence="7" id="KW-0132">Cell division</keyword>
<keyword evidence="6" id="KW-0963">Cytoplasm</keyword>
<dbReference type="GO" id="GO:0036090">
    <property type="term" value="P:cleavage furrow ingression"/>
    <property type="evidence" value="ECO:0007669"/>
    <property type="project" value="EnsemblMetazoa"/>
</dbReference>
<keyword evidence="13" id="KW-0137">Centromere</keyword>
<dbReference type="KEGG" id="dwi:6644868"/>
<dbReference type="AlphaFoldDB" id="B4N1L2"/>
<sequence length="724" mass="83159">MAAAEIKVLQETFDELGRGKENGHDGADIEATKSAIRRMLTRTESYQARVRKHIDKNYTDFMSNHTSPDIYMDESQSLQREINDLLETVGDQGLQALNESNNKMAASGRELKELLLGMHVTEHILKIDDLFQCVEDARSSNDHLVVLDLIGRLRTLIFGEASATPQDVERIFQNLDCYDTIKVKYHVQSHLLQQNLQERFDRLVQLNCKSFPNSRCVTLMVSKDEPQLQDIGNALFQERYNPVKLCEFLLNNCIEPLITKPVSVEFQENVESIANDDNYYQLSLSYSTKTESPTAGQLRPNYKQVLEHIKLLLNTLSGINCSVSQTQHVFSIIGDHIKDRLLELLVHECLIPAVPETMEERQNCTLCDDVVHFEQYLADTFLINPEVDRDLRQFCEQYETYYRNRLFSRVLETVREIIQRDMQDMMPVGHINQASGEEADPIIFPRCMISKNVQDFVKLMERIVRQTADKPGEAGDKTADPLDGLIDLMLGTYVDEVPKIHKKLLESIPQQAVLFHNNCMYLTHWLSQDTNKSASLVQLLRSTGQKHFRIQIDYQISILMEIMSGFVLDSGHTLGTIPLKLIRQCLRQLELIKNVWQNVLAENVYNSSFCELLNAFTSELIRRIFTLRDISATMACELSDLIDVVLDKAPTLFSNKHEVLQVATWMKLQQLKTMMNASLKEITEQWCDGVGPLTANYKPEEIRYLIRALFQDTDRRAKAITQIV</sequence>
<dbReference type="GO" id="GO:0007060">
    <property type="term" value="P:male meiosis chromosome segregation"/>
    <property type="evidence" value="ECO:0007669"/>
    <property type="project" value="EnsemblMetazoa"/>
</dbReference>
<evidence type="ECO:0000313" key="20">
    <source>
        <dbReference type="EMBL" id="EDW78251.1"/>
    </source>
</evidence>
<dbReference type="InterPro" id="IPR048343">
    <property type="entry name" value="ZW10_C"/>
</dbReference>
<dbReference type="Pfam" id="PF06248">
    <property type="entry name" value="Zw10_N"/>
    <property type="match status" value="1"/>
</dbReference>
<dbReference type="FunFam" id="1.10.357.150:FF:000003">
    <property type="entry name" value="Centromere/kinetochore protein zw10"/>
    <property type="match status" value="1"/>
</dbReference>
<evidence type="ECO:0000256" key="9">
    <source>
        <dbReference type="ARBA" id="ARBA00022838"/>
    </source>
</evidence>
<dbReference type="GO" id="GO:0005634">
    <property type="term" value="C:nucleus"/>
    <property type="evidence" value="ECO:0007669"/>
    <property type="project" value="UniProtKB-SubCell"/>
</dbReference>
<keyword evidence="8" id="KW-0498">Mitosis</keyword>
<evidence type="ECO:0000256" key="8">
    <source>
        <dbReference type="ARBA" id="ARBA00022776"/>
    </source>
</evidence>
<dbReference type="GO" id="GO:0031267">
    <property type="term" value="F:small GTPase binding"/>
    <property type="evidence" value="ECO:0007669"/>
    <property type="project" value="EnsemblMetazoa"/>
</dbReference>
<evidence type="ECO:0000256" key="11">
    <source>
        <dbReference type="ARBA" id="ARBA00023254"/>
    </source>
</evidence>
<dbReference type="GO" id="GO:0000070">
    <property type="term" value="P:mitotic sister chromatid segregation"/>
    <property type="evidence" value="ECO:0007669"/>
    <property type="project" value="EnsemblMetazoa"/>
</dbReference>
<accession>B4N1L2</accession>
<dbReference type="Gene3D" id="1.10.357.150">
    <property type="match status" value="1"/>
</dbReference>
<dbReference type="PANTHER" id="PTHR12205:SF0">
    <property type="entry name" value="CENTROMERE_KINETOCHORE PROTEIN ZW10 HOMOLOG"/>
    <property type="match status" value="1"/>
</dbReference>
<proteinExistence type="inferred from homology"/>
<dbReference type="GO" id="GO:0007094">
    <property type="term" value="P:mitotic spindle assembly checkpoint signaling"/>
    <property type="evidence" value="ECO:0007669"/>
    <property type="project" value="EnsemblMetazoa"/>
</dbReference>
<gene>
    <name evidence="20" type="primary">Dwil\GK16273</name>
    <name evidence="20" type="ORF">Dwil_GK16273</name>
</gene>
<dbReference type="EMBL" id="CH963925">
    <property type="protein sequence ID" value="EDW78251.1"/>
    <property type="molecule type" value="Genomic_DNA"/>
</dbReference>
<evidence type="ECO:0000259" key="19">
    <source>
        <dbReference type="Pfam" id="PF22766"/>
    </source>
</evidence>
<evidence type="ECO:0000256" key="6">
    <source>
        <dbReference type="ARBA" id="ARBA00022490"/>
    </source>
</evidence>
<protein>
    <recommendedName>
        <fullName evidence="14">Centromere/kinetochore protein zw10</fullName>
    </recommendedName>
    <alternativeName>
        <fullName evidence="15">Mitotic 15 protein</fullName>
    </alternativeName>
</protein>
<dbReference type="InterPro" id="IPR009361">
    <property type="entry name" value="Zw10_N"/>
</dbReference>
<dbReference type="GO" id="GO:0007112">
    <property type="term" value="P:male meiosis cytokinesis"/>
    <property type="evidence" value="ECO:0007669"/>
    <property type="project" value="EnsemblMetazoa"/>
</dbReference>
<keyword evidence="9" id="KW-0995">Kinetochore</keyword>
<dbReference type="OMA" id="MMNASLK"/>
<feature type="domain" description="Centromere/kinetochore protein zw10 N-terminal" evidence="16">
    <location>
        <begin position="39"/>
        <end position="130"/>
    </location>
</feature>
<dbReference type="Proteomes" id="UP000007798">
    <property type="component" value="Unassembled WGS sequence"/>
</dbReference>
<dbReference type="STRING" id="7260.B4N1L2"/>
<keyword evidence="21" id="KW-1185">Reference proteome</keyword>
<dbReference type="PANTHER" id="PTHR12205">
    <property type="entry name" value="CENTROMERE/KINETOCHORE PROTEIN ZW10"/>
    <property type="match status" value="1"/>
</dbReference>
<dbReference type="GO" id="GO:0007030">
    <property type="term" value="P:Golgi organization"/>
    <property type="evidence" value="ECO:0007669"/>
    <property type="project" value="EnsemblMetazoa"/>
</dbReference>
<dbReference type="eggNOG" id="KOG2163">
    <property type="taxonomic scope" value="Eukaryota"/>
</dbReference>
<evidence type="ECO:0000313" key="21">
    <source>
        <dbReference type="Proteomes" id="UP000007798"/>
    </source>
</evidence>
<evidence type="ECO:0000259" key="18">
    <source>
        <dbReference type="Pfam" id="PF20666"/>
    </source>
</evidence>
<dbReference type="Pfam" id="PF20666">
    <property type="entry name" value="ZW10_C"/>
    <property type="match status" value="1"/>
</dbReference>
<evidence type="ECO:0000256" key="14">
    <source>
        <dbReference type="ARBA" id="ARBA00072518"/>
    </source>
</evidence>
<evidence type="ECO:0000256" key="10">
    <source>
        <dbReference type="ARBA" id="ARBA00023242"/>
    </source>
</evidence>
<dbReference type="FunCoup" id="B4N1L2">
    <property type="interactions" value="1735"/>
</dbReference>
<dbReference type="InterPro" id="IPR046362">
    <property type="entry name" value="Zw10/DSL1_C_sf"/>
</dbReference>
<dbReference type="InterPro" id="IPR048344">
    <property type="entry name" value="Zw10_middle"/>
</dbReference>
<evidence type="ECO:0000256" key="12">
    <source>
        <dbReference type="ARBA" id="ARBA00023306"/>
    </source>
</evidence>
<evidence type="ECO:0000256" key="7">
    <source>
        <dbReference type="ARBA" id="ARBA00022618"/>
    </source>
</evidence>
<dbReference type="GO" id="GO:0036063">
    <property type="term" value="C:acroblast"/>
    <property type="evidence" value="ECO:0007669"/>
    <property type="project" value="EnsemblMetazoa"/>
</dbReference>
<name>B4N1L2_DROWI</name>
<dbReference type="GO" id="GO:0005828">
    <property type="term" value="C:kinetochore microtubule"/>
    <property type="evidence" value="ECO:0007669"/>
    <property type="project" value="EnsemblMetazoa"/>
</dbReference>
<evidence type="ECO:0000256" key="2">
    <source>
        <dbReference type="ARBA" id="ARBA00004496"/>
    </source>
</evidence>
<dbReference type="Pfam" id="PF20665">
    <property type="entry name" value="Zw10_middle"/>
    <property type="match status" value="1"/>
</dbReference>
<dbReference type="GO" id="GO:1990423">
    <property type="term" value="C:RZZ complex"/>
    <property type="evidence" value="ECO:0007669"/>
    <property type="project" value="EnsemblMetazoa"/>
</dbReference>
<evidence type="ECO:0000259" key="16">
    <source>
        <dbReference type="Pfam" id="PF06248"/>
    </source>
</evidence>
<evidence type="ECO:0000256" key="13">
    <source>
        <dbReference type="ARBA" id="ARBA00023328"/>
    </source>
</evidence>
<evidence type="ECO:0000256" key="5">
    <source>
        <dbReference type="ARBA" id="ARBA00022454"/>
    </source>
</evidence>
<feature type="domain" description="Centromere/kinetochore protein zw10 middle" evidence="17">
    <location>
        <begin position="196"/>
        <end position="418"/>
    </location>
</feature>
<dbReference type="OrthoDB" id="534815at2759"/>
<evidence type="ECO:0000256" key="15">
    <source>
        <dbReference type="ARBA" id="ARBA00080245"/>
    </source>
</evidence>
<evidence type="ECO:0000256" key="4">
    <source>
        <dbReference type="ARBA" id="ARBA00006245"/>
    </source>
</evidence>
<organism evidence="20 21">
    <name type="scientific">Drosophila willistoni</name>
    <name type="common">Fruit fly</name>
    <dbReference type="NCBI Taxonomy" id="7260"/>
    <lineage>
        <taxon>Eukaryota</taxon>
        <taxon>Metazoa</taxon>
        <taxon>Ecdysozoa</taxon>
        <taxon>Arthropoda</taxon>
        <taxon>Hexapoda</taxon>
        <taxon>Insecta</taxon>
        <taxon>Pterygota</taxon>
        <taxon>Neoptera</taxon>
        <taxon>Endopterygota</taxon>
        <taxon>Diptera</taxon>
        <taxon>Brachycera</taxon>
        <taxon>Muscomorpha</taxon>
        <taxon>Ephydroidea</taxon>
        <taxon>Drosophilidae</taxon>
        <taxon>Drosophila</taxon>
        <taxon>Sophophora</taxon>
    </lineage>
</organism>
<dbReference type="Pfam" id="PF22766">
    <property type="entry name" value="ZW10_C2"/>
    <property type="match status" value="1"/>
</dbReference>
<reference evidence="20 21" key="1">
    <citation type="journal article" date="2007" name="Nature">
        <title>Evolution of genes and genomes on the Drosophila phylogeny.</title>
        <authorList>
            <consortium name="Drosophila 12 Genomes Consortium"/>
            <person name="Clark A.G."/>
            <person name="Eisen M.B."/>
            <person name="Smith D.R."/>
            <person name="Bergman C.M."/>
            <person name="Oliver B."/>
            <person name="Markow T.A."/>
            <person name="Kaufman T.C."/>
            <person name="Kellis M."/>
            <person name="Gelbart W."/>
            <person name="Iyer V.N."/>
            <person name="Pollard D.A."/>
            <person name="Sackton T.B."/>
            <person name="Larracuente A.M."/>
            <person name="Singh N.D."/>
            <person name="Abad J.P."/>
            <person name="Abt D.N."/>
            <person name="Adryan B."/>
            <person name="Aguade M."/>
            <person name="Akashi H."/>
            <person name="Anderson W.W."/>
            <person name="Aquadro C.F."/>
            <person name="Ardell D.H."/>
            <person name="Arguello R."/>
            <person name="Artieri C.G."/>
            <person name="Barbash D.A."/>
            <person name="Barker D."/>
            <person name="Barsanti P."/>
            <person name="Batterham P."/>
            <person name="Batzoglou S."/>
            <person name="Begun D."/>
            <person name="Bhutkar A."/>
            <person name="Blanco E."/>
            <person name="Bosak S.A."/>
            <person name="Bradley R.K."/>
            <person name="Brand A.D."/>
            <person name="Brent M.R."/>
            <person name="Brooks A.N."/>
            <person name="Brown R.H."/>
            <person name="Butlin R.K."/>
            <person name="Caggese C."/>
            <person name="Calvi B.R."/>
            <person name="Bernardo de Carvalho A."/>
            <person name="Caspi A."/>
            <person name="Castrezana S."/>
            <person name="Celniker S.E."/>
            <person name="Chang J.L."/>
            <person name="Chapple C."/>
            <person name="Chatterji S."/>
            <person name="Chinwalla A."/>
            <person name="Civetta A."/>
            <person name="Clifton S.W."/>
            <person name="Comeron J.M."/>
            <person name="Costello J.C."/>
            <person name="Coyne J.A."/>
            <person name="Daub J."/>
            <person name="David R.G."/>
            <person name="Delcher A.L."/>
            <person name="Delehaunty K."/>
            <person name="Do C.B."/>
            <person name="Ebling H."/>
            <person name="Edwards K."/>
            <person name="Eickbush T."/>
            <person name="Evans J.D."/>
            <person name="Filipski A."/>
            <person name="Findeiss S."/>
            <person name="Freyhult E."/>
            <person name="Fulton L."/>
            <person name="Fulton R."/>
            <person name="Garcia A.C."/>
            <person name="Gardiner A."/>
            <person name="Garfield D.A."/>
            <person name="Garvin B.E."/>
            <person name="Gibson G."/>
            <person name="Gilbert D."/>
            <person name="Gnerre S."/>
            <person name="Godfrey J."/>
            <person name="Good R."/>
            <person name="Gotea V."/>
            <person name="Gravely B."/>
            <person name="Greenberg A.J."/>
            <person name="Griffiths-Jones S."/>
            <person name="Gross S."/>
            <person name="Guigo R."/>
            <person name="Gustafson E.A."/>
            <person name="Haerty W."/>
            <person name="Hahn M.W."/>
            <person name="Halligan D.L."/>
            <person name="Halpern A.L."/>
            <person name="Halter G.M."/>
            <person name="Han M.V."/>
            <person name="Heger A."/>
            <person name="Hillier L."/>
            <person name="Hinrichs A.S."/>
            <person name="Holmes I."/>
            <person name="Hoskins R.A."/>
            <person name="Hubisz M.J."/>
            <person name="Hultmark D."/>
            <person name="Huntley M.A."/>
            <person name="Jaffe D.B."/>
            <person name="Jagadeeshan S."/>
            <person name="Jeck W.R."/>
            <person name="Johnson J."/>
            <person name="Jones C.D."/>
            <person name="Jordan W.C."/>
            <person name="Karpen G.H."/>
            <person name="Kataoka E."/>
            <person name="Keightley P.D."/>
            <person name="Kheradpour P."/>
            <person name="Kirkness E.F."/>
            <person name="Koerich L.B."/>
            <person name="Kristiansen K."/>
            <person name="Kudrna D."/>
            <person name="Kulathinal R.J."/>
            <person name="Kumar S."/>
            <person name="Kwok R."/>
            <person name="Lander E."/>
            <person name="Langley C.H."/>
            <person name="Lapoint R."/>
            <person name="Lazzaro B.P."/>
            <person name="Lee S.J."/>
            <person name="Levesque L."/>
            <person name="Li R."/>
            <person name="Lin C.F."/>
            <person name="Lin M.F."/>
            <person name="Lindblad-Toh K."/>
            <person name="Llopart A."/>
            <person name="Long M."/>
            <person name="Low L."/>
            <person name="Lozovsky E."/>
            <person name="Lu J."/>
            <person name="Luo M."/>
            <person name="Machado C.A."/>
            <person name="Makalowski W."/>
            <person name="Marzo M."/>
            <person name="Matsuda M."/>
            <person name="Matzkin L."/>
            <person name="McAllister B."/>
            <person name="McBride C.S."/>
            <person name="McKernan B."/>
            <person name="McKernan K."/>
            <person name="Mendez-Lago M."/>
            <person name="Minx P."/>
            <person name="Mollenhauer M.U."/>
            <person name="Montooth K."/>
            <person name="Mount S.M."/>
            <person name="Mu X."/>
            <person name="Myers E."/>
            <person name="Negre B."/>
            <person name="Newfeld S."/>
            <person name="Nielsen R."/>
            <person name="Noor M.A."/>
            <person name="O'Grady P."/>
            <person name="Pachter L."/>
            <person name="Papaceit M."/>
            <person name="Parisi M.J."/>
            <person name="Parisi M."/>
            <person name="Parts L."/>
            <person name="Pedersen J.S."/>
            <person name="Pesole G."/>
            <person name="Phillippy A.M."/>
            <person name="Ponting C.P."/>
            <person name="Pop M."/>
            <person name="Porcelli D."/>
            <person name="Powell J.R."/>
            <person name="Prohaska S."/>
            <person name="Pruitt K."/>
            <person name="Puig M."/>
            <person name="Quesneville H."/>
            <person name="Ram K.R."/>
            <person name="Rand D."/>
            <person name="Rasmussen M.D."/>
            <person name="Reed L.K."/>
            <person name="Reenan R."/>
            <person name="Reily A."/>
            <person name="Remington K.A."/>
            <person name="Rieger T.T."/>
            <person name="Ritchie M.G."/>
            <person name="Robin C."/>
            <person name="Rogers Y.H."/>
            <person name="Rohde C."/>
            <person name="Rozas J."/>
            <person name="Rubenfield M.J."/>
            <person name="Ruiz A."/>
            <person name="Russo S."/>
            <person name="Salzberg S.L."/>
            <person name="Sanchez-Gracia A."/>
            <person name="Saranga D.J."/>
            <person name="Sato H."/>
            <person name="Schaeffer S.W."/>
            <person name="Schatz M.C."/>
            <person name="Schlenke T."/>
            <person name="Schwartz R."/>
            <person name="Segarra C."/>
            <person name="Singh R.S."/>
            <person name="Sirot L."/>
            <person name="Sirota M."/>
            <person name="Sisneros N.B."/>
            <person name="Smith C.D."/>
            <person name="Smith T.F."/>
            <person name="Spieth J."/>
            <person name="Stage D.E."/>
            <person name="Stark A."/>
            <person name="Stephan W."/>
            <person name="Strausberg R.L."/>
            <person name="Strempel S."/>
            <person name="Sturgill D."/>
            <person name="Sutton G."/>
            <person name="Sutton G.G."/>
            <person name="Tao W."/>
            <person name="Teichmann S."/>
            <person name="Tobari Y.N."/>
            <person name="Tomimura Y."/>
            <person name="Tsolas J.M."/>
            <person name="Valente V.L."/>
            <person name="Venter E."/>
            <person name="Venter J.C."/>
            <person name="Vicario S."/>
            <person name="Vieira F.G."/>
            <person name="Vilella A.J."/>
            <person name="Villasante A."/>
            <person name="Walenz B."/>
            <person name="Wang J."/>
            <person name="Wasserman M."/>
            <person name="Watts T."/>
            <person name="Wilson D."/>
            <person name="Wilson R.K."/>
            <person name="Wing R.A."/>
            <person name="Wolfner M.F."/>
            <person name="Wong A."/>
            <person name="Wong G.K."/>
            <person name="Wu C.I."/>
            <person name="Wu G."/>
            <person name="Yamamoto D."/>
            <person name="Yang H.P."/>
            <person name="Yang S.P."/>
            <person name="Yorke J.A."/>
            <person name="Yoshida K."/>
            <person name="Zdobnov E."/>
            <person name="Zhang P."/>
            <person name="Zhang Y."/>
            <person name="Zimin A.V."/>
            <person name="Baldwin J."/>
            <person name="Abdouelleil A."/>
            <person name="Abdulkadir J."/>
            <person name="Abebe A."/>
            <person name="Abera B."/>
            <person name="Abreu J."/>
            <person name="Acer S.C."/>
            <person name="Aftuck L."/>
            <person name="Alexander A."/>
            <person name="An P."/>
            <person name="Anderson E."/>
            <person name="Anderson S."/>
            <person name="Arachi H."/>
            <person name="Azer M."/>
            <person name="Bachantsang P."/>
            <person name="Barry A."/>
            <person name="Bayul T."/>
            <person name="Berlin A."/>
            <person name="Bessette D."/>
            <person name="Bloom T."/>
            <person name="Blye J."/>
            <person name="Boguslavskiy L."/>
            <person name="Bonnet C."/>
            <person name="Boukhgalter B."/>
            <person name="Bourzgui I."/>
            <person name="Brown A."/>
            <person name="Cahill P."/>
            <person name="Channer S."/>
            <person name="Cheshatsang Y."/>
            <person name="Chuda L."/>
            <person name="Citroen M."/>
            <person name="Collymore A."/>
            <person name="Cooke P."/>
            <person name="Costello M."/>
            <person name="D'Aco K."/>
            <person name="Daza R."/>
            <person name="De Haan G."/>
            <person name="DeGray S."/>
            <person name="DeMaso C."/>
            <person name="Dhargay N."/>
            <person name="Dooley K."/>
            <person name="Dooley E."/>
            <person name="Doricent M."/>
            <person name="Dorje P."/>
            <person name="Dorjee K."/>
            <person name="Dupes A."/>
            <person name="Elong R."/>
            <person name="Falk J."/>
            <person name="Farina A."/>
            <person name="Faro S."/>
            <person name="Ferguson D."/>
            <person name="Fisher S."/>
            <person name="Foley C.D."/>
            <person name="Franke A."/>
            <person name="Friedrich D."/>
            <person name="Gadbois L."/>
            <person name="Gearin G."/>
            <person name="Gearin C.R."/>
            <person name="Giannoukos G."/>
            <person name="Goode T."/>
            <person name="Graham J."/>
            <person name="Grandbois E."/>
            <person name="Grewal S."/>
            <person name="Gyaltsen K."/>
            <person name="Hafez N."/>
            <person name="Hagos B."/>
            <person name="Hall J."/>
            <person name="Henson C."/>
            <person name="Hollinger A."/>
            <person name="Honan T."/>
            <person name="Huard M.D."/>
            <person name="Hughes L."/>
            <person name="Hurhula B."/>
            <person name="Husby M.E."/>
            <person name="Kamat A."/>
            <person name="Kanga B."/>
            <person name="Kashin S."/>
            <person name="Khazanovich D."/>
            <person name="Kisner P."/>
            <person name="Lance K."/>
            <person name="Lara M."/>
            <person name="Lee W."/>
            <person name="Lennon N."/>
            <person name="Letendre F."/>
            <person name="LeVine R."/>
            <person name="Lipovsky A."/>
            <person name="Liu X."/>
            <person name="Liu J."/>
            <person name="Liu S."/>
            <person name="Lokyitsang T."/>
            <person name="Lokyitsang Y."/>
            <person name="Lubonja R."/>
            <person name="Lui A."/>
            <person name="MacDonald P."/>
            <person name="Magnisalis V."/>
            <person name="Maru K."/>
            <person name="Matthews C."/>
            <person name="McCusker W."/>
            <person name="McDonough S."/>
            <person name="Mehta T."/>
            <person name="Meldrim J."/>
            <person name="Meneus L."/>
            <person name="Mihai O."/>
            <person name="Mihalev A."/>
            <person name="Mihova T."/>
            <person name="Mittelman R."/>
            <person name="Mlenga V."/>
            <person name="Montmayeur A."/>
            <person name="Mulrain L."/>
            <person name="Navidi A."/>
            <person name="Naylor J."/>
            <person name="Negash T."/>
            <person name="Nguyen T."/>
            <person name="Nguyen N."/>
            <person name="Nicol R."/>
            <person name="Norbu C."/>
            <person name="Norbu N."/>
            <person name="Novod N."/>
            <person name="O'Neill B."/>
            <person name="Osman S."/>
            <person name="Markiewicz E."/>
            <person name="Oyono O.L."/>
            <person name="Patti C."/>
            <person name="Phunkhang P."/>
            <person name="Pierre F."/>
            <person name="Priest M."/>
            <person name="Raghuraman S."/>
            <person name="Rege F."/>
            <person name="Reyes R."/>
            <person name="Rise C."/>
            <person name="Rogov P."/>
            <person name="Ross K."/>
            <person name="Ryan E."/>
            <person name="Settipalli S."/>
            <person name="Shea T."/>
            <person name="Sherpa N."/>
            <person name="Shi L."/>
            <person name="Shih D."/>
            <person name="Sparrow T."/>
            <person name="Spaulding J."/>
            <person name="Stalker J."/>
            <person name="Stange-Thomann N."/>
            <person name="Stavropoulos S."/>
            <person name="Stone C."/>
            <person name="Strader C."/>
            <person name="Tesfaye S."/>
            <person name="Thomson T."/>
            <person name="Thoulutsang Y."/>
            <person name="Thoulutsang D."/>
            <person name="Topham K."/>
            <person name="Topping I."/>
            <person name="Tsamla T."/>
            <person name="Vassiliev H."/>
            <person name="Vo A."/>
            <person name="Wangchuk T."/>
            <person name="Wangdi T."/>
            <person name="Weiand M."/>
            <person name="Wilkinson J."/>
            <person name="Wilson A."/>
            <person name="Yadav S."/>
            <person name="Young G."/>
            <person name="Yu Q."/>
            <person name="Zembek L."/>
            <person name="Zhong D."/>
            <person name="Zimmer A."/>
            <person name="Zwirko Z."/>
            <person name="Jaffe D.B."/>
            <person name="Alvarez P."/>
            <person name="Brockman W."/>
            <person name="Butler J."/>
            <person name="Chin C."/>
            <person name="Gnerre S."/>
            <person name="Grabherr M."/>
            <person name="Kleber M."/>
            <person name="Mauceli E."/>
            <person name="MacCallum I."/>
        </authorList>
    </citation>
    <scope>NUCLEOTIDE SEQUENCE [LARGE SCALE GENOMIC DNA]</scope>
    <source>
        <strain evidence="21">Tucson 14030-0811.24</strain>
    </source>
</reference>
<dbReference type="GO" id="GO:0005795">
    <property type="term" value="C:Golgi stack"/>
    <property type="evidence" value="ECO:0007669"/>
    <property type="project" value="EnsemblMetazoa"/>
</dbReference>
<dbReference type="HOGENOM" id="CLU_012948_0_0_1"/>
<comment type="similarity">
    <text evidence="4">Belongs to the ZW10 family.</text>
</comment>
<comment type="subcellular location">
    <subcellularLocation>
        <location evidence="3">Chromosome</location>
        <location evidence="3">Centromere</location>
        <location evidence="3">Kinetochore</location>
    </subcellularLocation>
    <subcellularLocation>
        <location evidence="2">Cytoplasm</location>
    </subcellularLocation>
    <subcellularLocation>
        <location evidence="1">Nucleus</location>
    </subcellularLocation>
</comment>
<evidence type="ECO:0000256" key="1">
    <source>
        <dbReference type="ARBA" id="ARBA00004123"/>
    </source>
</evidence>
<feature type="domain" description="ZW10 C-terminal helical" evidence="19">
    <location>
        <begin position="580"/>
        <end position="723"/>
    </location>
</feature>
<keyword evidence="10" id="KW-0539">Nucleus</keyword>
<keyword evidence="5" id="KW-0158">Chromosome</keyword>
<keyword evidence="11" id="KW-0469">Meiosis</keyword>
<feature type="domain" description="Centromere/kinetochore protein zw10 C-terminal" evidence="18">
    <location>
        <begin position="443"/>
        <end position="561"/>
    </location>
</feature>